<gene>
    <name evidence="1" type="ORF">H1P_4110002</name>
</gene>
<keyword evidence="1" id="KW-0012">Acyltransferase</keyword>
<evidence type="ECO:0000313" key="2">
    <source>
        <dbReference type="Proteomes" id="UP000320055"/>
    </source>
</evidence>
<dbReference type="SUPFAM" id="SSF56235">
    <property type="entry name" value="N-terminal nucleophile aminohydrolases (Ntn hydrolases)"/>
    <property type="match status" value="1"/>
</dbReference>
<dbReference type="InterPro" id="IPR029055">
    <property type="entry name" value="Ntn_hydrolases_N"/>
</dbReference>
<name>A0A563VXH9_9CYAN</name>
<dbReference type="PANTHER" id="PTHR43881:SF1">
    <property type="entry name" value="GAMMA-GLUTAMYLTRANSPEPTIDASE (AFU_ORTHOLOGUE AFUA_4G13580)"/>
    <property type="match status" value="1"/>
</dbReference>
<dbReference type="Proteomes" id="UP000320055">
    <property type="component" value="Unassembled WGS sequence"/>
</dbReference>
<sequence>MEKAIVERVFMNNLLQYPYNSSRCVVLGRKCAVATSQSLATLAGMEMFWAGGNAVDAAIATAIALTVVEPTSNGIGGDAFALVWDDGKLHGLNASGRSPQALTSDRFKDLERIPLLGWLSVTVPGAVSGWRSLWEKWGKLPFEQLFSPAIRYASEGYPVSPITAQAWQQAAATFLPLTAPKYQSFKQVFFPQNRAPKVGEIWGSKFHAATLKEIAATGGESFYQGKLAQAIAKYAEDTGGLVTTEDLANHQADWVEPISTQYGNLKVWEIPPNTQGIAALMGLNILEGFDLQQYPRDSGASFHRQIEAIKLAFADLHQYVADPRSMSVSSEQLLAKNYAAQRRELIGERAISLATPGLPTGGTVYLAAADENLMVSLIQSNYQGFGSGLLVPETGIALHNRGLGFTLEPGHPNEVAPHKRPFHTIIPGFLTEGDRALGPFGVMGAPMQPQGHLQVVVNMVNYGMNPQSALDAPRWRYLEKDLVLLETHVPQDIVLDLVDRGHNIRLAHPRMFGKGQIILRQDNVLIAASEPRADGLALAF</sequence>
<dbReference type="EMBL" id="CAACVJ010000348">
    <property type="protein sequence ID" value="VEP16158.1"/>
    <property type="molecule type" value="Genomic_DNA"/>
</dbReference>
<dbReference type="PRINTS" id="PR01210">
    <property type="entry name" value="GGTRANSPTASE"/>
</dbReference>
<keyword evidence="2" id="KW-1185">Reference proteome</keyword>
<dbReference type="InterPro" id="IPR043137">
    <property type="entry name" value="GGT_ssub_C"/>
</dbReference>
<keyword evidence="1" id="KW-0808">Transferase</keyword>
<dbReference type="Gene3D" id="3.60.20.40">
    <property type="match status" value="1"/>
</dbReference>
<reference evidence="1 2" key="1">
    <citation type="submission" date="2019-01" db="EMBL/GenBank/DDBJ databases">
        <authorList>
            <person name="Brito A."/>
        </authorList>
    </citation>
    <scope>NUCLEOTIDE SEQUENCE [LARGE SCALE GENOMIC DNA]</scope>
    <source>
        <strain evidence="1">1</strain>
    </source>
</reference>
<dbReference type="EC" id="2.3.2.2" evidence="1"/>
<organism evidence="1 2">
    <name type="scientific">Hyella patelloides LEGE 07179</name>
    <dbReference type="NCBI Taxonomy" id="945734"/>
    <lineage>
        <taxon>Bacteria</taxon>
        <taxon>Bacillati</taxon>
        <taxon>Cyanobacteriota</taxon>
        <taxon>Cyanophyceae</taxon>
        <taxon>Pleurocapsales</taxon>
        <taxon>Hyellaceae</taxon>
        <taxon>Hyella</taxon>
    </lineage>
</organism>
<dbReference type="AlphaFoldDB" id="A0A563VXH9"/>
<dbReference type="GO" id="GO:0103068">
    <property type="term" value="F:leukotriene C4 gamma-glutamyl transferase activity"/>
    <property type="evidence" value="ECO:0007669"/>
    <property type="project" value="UniProtKB-EC"/>
</dbReference>
<protein>
    <submittedName>
        <fullName evidence="1">Gamma-glutamyltransferase</fullName>
        <ecNumber evidence="1">2.3.2.2</ecNumber>
    </submittedName>
</protein>
<dbReference type="InterPro" id="IPR043138">
    <property type="entry name" value="GGT_lsub"/>
</dbReference>
<dbReference type="Gene3D" id="1.10.246.130">
    <property type="match status" value="1"/>
</dbReference>
<dbReference type="Pfam" id="PF01019">
    <property type="entry name" value="G_glu_transpept"/>
    <property type="match status" value="1"/>
</dbReference>
<dbReference type="InterPro" id="IPR052896">
    <property type="entry name" value="GGT-like_enzyme"/>
</dbReference>
<accession>A0A563VXH9</accession>
<dbReference type="PANTHER" id="PTHR43881">
    <property type="entry name" value="GAMMA-GLUTAMYLTRANSPEPTIDASE (AFU_ORTHOLOGUE AFUA_4G13580)"/>
    <property type="match status" value="1"/>
</dbReference>
<proteinExistence type="predicted"/>
<evidence type="ECO:0000313" key="1">
    <source>
        <dbReference type="EMBL" id="VEP16158.1"/>
    </source>
</evidence>